<reference evidence="1" key="1">
    <citation type="submission" date="2020-01" db="EMBL/GenBank/DDBJ databases">
        <title>Insect and environment-associated Actinomycetes.</title>
        <authorList>
            <person name="Currrie C."/>
            <person name="Chevrette M."/>
            <person name="Carlson C."/>
            <person name="Stubbendieck R."/>
            <person name="Wendt-Pienkowski E."/>
        </authorList>
    </citation>
    <scope>NUCLEOTIDE SEQUENCE</scope>
    <source>
        <strain evidence="1">SID7499</strain>
    </source>
</reference>
<dbReference type="EMBL" id="JAAGMN010004194">
    <property type="protein sequence ID" value="NEE12575.1"/>
    <property type="molecule type" value="Genomic_DNA"/>
</dbReference>
<protein>
    <submittedName>
        <fullName evidence="1">Uncharacterized protein</fullName>
    </submittedName>
</protein>
<proteinExistence type="predicted"/>
<comment type="caution">
    <text evidence="1">The sequence shown here is derived from an EMBL/GenBank/DDBJ whole genome shotgun (WGS) entry which is preliminary data.</text>
</comment>
<name>A0A6G3X461_9ACTN</name>
<gene>
    <name evidence="1" type="ORF">G3M58_39735</name>
</gene>
<accession>A0A6G3X461</accession>
<evidence type="ECO:0000313" key="1">
    <source>
        <dbReference type="EMBL" id="NEE12575.1"/>
    </source>
</evidence>
<sequence>MRLLDLEISRHDWQTMTCGCDRSSAHVPEDFLAALDGPLPDRVGEGWADNHVYIQSNLMEPAYATAVMLVAALADRQVPLAWRSHILAVLSHLTGGEQEDIAARCKEAVRGCTEILFEEIATGRCAMAAAHAFEVLTEFADLKDRLRTYQAEARAHLPADLRPGRLDLDALQE</sequence>
<dbReference type="AlphaFoldDB" id="A0A6G3X461"/>
<organism evidence="1">
    <name type="scientific">Streptomyces sp. SID7499</name>
    <dbReference type="NCBI Taxonomy" id="2706086"/>
    <lineage>
        <taxon>Bacteria</taxon>
        <taxon>Bacillati</taxon>
        <taxon>Actinomycetota</taxon>
        <taxon>Actinomycetes</taxon>
        <taxon>Kitasatosporales</taxon>
        <taxon>Streptomycetaceae</taxon>
        <taxon>Streptomyces</taxon>
    </lineage>
</organism>